<evidence type="ECO:0000313" key="9">
    <source>
        <dbReference type="Proteomes" id="UP000425960"/>
    </source>
</evidence>
<evidence type="ECO:0000256" key="4">
    <source>
        <dbReference type="ARBA" id="ARBA00023125"/>
    </source>
</evidence>
<sequence>MISPLKNTVVNKPLTSVMEDYLEAIFDLDKEKKVVRVKDIAKRMDVKMPTVSSMLKTLSDRGLVHYEKYEYIELTKNGASIGKEMRRRHGVLQQFLTEVLKVEASAADEEACQMEHALSAGTLDRLTDFMEFIQSCPRAGESWLSHFDEYRKHGCVAEKCRDQATAFSDEFKAQLDCMDDSET</sequence>
<evidence type="ECO:0000259" key="7">
    <source>
        <dbReference type="PROSITE" id="PS50944"/>
    </source>
</evidence>
<dbReference type="Gene3D" id="1.10.10.10">
    <property type="entry name" value="Winged helix-like DNA-binding domain superfamily/Winged helix DNA-binding domain"/>
    <property type="match status" value="1"/>
</dbReference>
<proteinExistence type="inferred from homology"/>
<dbReference type="SMART" id="SM00529">
    <property type="entry name" value="HTH_DTXR"/>
    <property type="match status" value="1"/>
</dbReference>
<dbReference type="SUPFAM" id="SSF47979">
    <property type="entry name" value="Iron-dependent repressor protein, dimerization domain"/>
    <property type="match status" value="1"/>
</dbReference>
<dbReference type="InterPro" id="IPR036421">
    <property type="entry name" value="Fe_dep_repressor_sf"/>
</dbReference>
<evidence type="ECO:0000313" key="8">
    <source>
        <dbReference type="EMBL" id="BBO84261.1"/>
    </source>
</evidence>
<organism evidence="8 9">
    <name type="scientific">Desulfosarcina ovata subsp. sediminis</name>
    <dbReference type="NCBI Taxonomy" id="885957"/>
    <lineage>
        <taxon>Bacteria</taxon>
        <taxon>Pseudomonadati</taxon>
        <taxon>Thermodesulfobacteriota</taxon>
        <taxon>Desulfobacteria</taxon>
        <taxon>Desulfobacterales</taxon>
        <taxon>Desulfosarcinaceae</taxon>
        <taxon>Desulfosarcina</taxon>
    </lineage>
</organism>
<dbReference type="InterPro" id="IPR036388">
    <property type="entry name" value="WH-like_DNA-bd_sf"/>
</dbReference>
<dbReference type="GO" id="GO:0046914">
    <property type="term" value="F:transition metal ion binding"/>
    <property type="evidence" value="ECO:0007669"/>
    <property type="project" value="InterPro"/>
</dbReference>
<dbReference type="PANTHER" id="PTHR33238:SF7">
    <property type="entry name" value="IRON-DEPENDENT TRANSCRIPTIONAL REGULATOR"/>
    <property type="match status" value="1"/>
</dbReference>
<evidence type="ECO:0000256" key="3">
    <source>
        <dbReference type="ARBA" id="ARBA00023015"/>
    </source>
</evidence>
<feature type="domain" description="HTH dtxR-type" evidence="7">
    <location>
        <begin position="14"/>
        <end position="75"/>
    </location>
</feature>
<dbReference type="Proteomes" id="UP000425960">
    <property type="component" value="Chromosome"/>
</dbReference>
<dbReference type="PROSITE" id="PS50944">
    <property type="entry name" value="HTH_DTXR"/>
    <property type="match status" value="1"/>
</dbReference>
<evidence type="ECO:0000256" key="5">
    <source>
        <dbReference type="ARBA" id="ARBA00023163"/>
    </source>
</evidence>
<keyword evidence="4" id="KW-0238">DNA-binding</keyword>
<dbReference type="AlphaFoldDB" id="A0A5K7ZVY4"/>
<evidence type="ECO:0000256" key="1">
    <source>
        <dbReference type="ARBA" id="ARBA00007871"/>
    </source>
</evidence>
<comment type="function">
    <text evidence="6">In the presence of manganese, represses expression of mntH and mntS. Up-regulates expression of mntP.</text>
</comment>
<dbReference type="GO" id="GO:0046983">
    <property type="term" value="F:protein dimerization activity"/>
    <property type="evidence" value="ECO:0007669"/>
    <property type="project" value="InterPro"/>
</dbReference>
<dbReference type="GO" id="GO:0003677">
    <property type="term" value="F:DNA binding"/>
    <property type="evidence" value="ECO:0007669"/>
    <property type="project" value="UniProtKB-KW"/>
</dbReference>
<dbReference type="InterPro" id="IPR022687">
    <property type="entry name" value="HTH_DTXR"/>
</dbReference>
<dbReference type="InterPro" id="IPR036390">
    <property type="entry name" value="WH_DNA-bd_sf"/>
</dbReference>
<dbReference type="InterPro" id="IPR022689">
    <property type="entry name" value="Iron_dep_repressor"/>
</dbReference>
<evidence type="ECO:0000256" key="2">
    <source>
        <dbReference type="ARBA" id="ARBA00022386"/>
    </source>
</evidence>
<protein>
    <recommendedName>
        <fullName evidence="2">Transcriptional regulator MntR</fullName>
    </recommendedName>
</protein>
<reference evidence="8 9" key="1">
    <citation type="submission" date="2019-11" db="EMBL/GenBank/DDBJ databases">
        <title>Comparative genomics of hydrocarbon-degrading Desulfosarcina strains.</title>
        <authorList>
            <person name="Watanabe M."/>
            <person name="Kojima H."/>
            <person name="Fukui M."/>
        </authorList>
    </citation>
    <scope>NUCLEOTIDE SEQUENCE [LARGE SCALE GENOMIC DNA]</scope>
    <source>
        <strain evidence="8 9">28bB2T</strain>
    </source>
</reference>
<dbReference type="InterPro" id="IPR001367">
    <property type="entry name" value="Fe_dep_repressor"/>
</dbReference>
<accession>A0A5K7ZVY4</accession>
<dbReference type="Pfam" id="PF02742">
    <property type="entry name" value="Fe_dep_repr_C"/>
    <property type="match status" value="1"/>
</dbReference>
<keyword evidence="3" id="KW-0805">Transcription regulation</keyword>
<dbReference type="GO" id="GO:0003700">
    <property type="term" value="F:DNA-binding transcription factor activity"/>
    <property type="evidence" value="ECO:0007669"/>
    <property type="project" value="InterPro"/>
</dbReference>
<dbReference type="PANTHER" id="PTHR33238">
    <property type="entry name" value="IRON (METAL) DEPENDENT REPRESSOR, DTXR FAMILY"/>
    <property type="match status" value="1"/>
</dbReference>
<dbReference type="EMBL" id="AP021876">
    <property type="protein sequence ID" value="BBO84261.1"/>
    <property type="molecule type" value="Genomic_DNA"/>
</dbReference>
<dbReference type="Gene3D" id="1.10.60.10">
    <property type="entry name" value="Iron dependent repressor, metal binding and dimerisation domain"/>
    <property type="match status" value="1"/>
</dbReference>
<gene>
    <name evidence="8" type="ORF">DSCO28_48270</name>
</gene>
<dbReference type="RefSeq" id="WP_155324246.1">
    <property type="nucleotide sequence ID" value="NZ_AP021876.1"/>
</dbReference>
<dbReference type="KEGG" id="dov:DSCO28_48270"/>
<dbReference type="SUPFAM" id="SSF46785">
    <property type="entry name" value="Winged helix' DNA-binding domain"/>
    <property type="match status" value="1"/>
</dbReference>
<keyword evidence="5" id="KW-0804">Transcription</keyword>
<dbReference type="InterPro" id="IPR050536">
    <property type="entry name" value="DtxR_MntR_Metal-Reg"/>
</dbReference>
<dbReference type="Pfam" id="PF01325">
    <property type="entry name" value="Fe_dep_repress"/>
    <property type="match status" value="1"/>
</dbReference>
<comment type="similarity">
    <text evidence="1">Belongs to the DtxR/MntR family.</text>
</comment>
<evidence type="ECO:0000256" key="6">
    <source>
        <dbReference type="ARBA" id="ARBA00025185"/>
    </source>
</evidence>
<name>A0A5K7ZVY4_9BACT</name>